<evidence type="ECO:0000256" key="7">
    <source>
        <dbReference type="ARBA" id="ARBA00023146"/>
    </source>
</evidence>
<evidence type="ECO:0000259" key="9">
    <source>
        <dbReference type="Pfam" id="PF00152"/>
    </source>
</evidence>
<dbReference type="InterPro" id="IPR045864">
    <property type="entry name" value="aa-tRNA-synth_II/BPL/LPL"/>
</dbReference>
<feature type="domain" description="Aminoacyl-tRNA synthetase class II (D/K/N)" evidence="9">
    <location>
        <begin position="348"/>
        <end position="609"/>
    </location>
</feature>
<protein>
    <recommendedName>
        <fullName evidence="2">asparagine--tRNA ligase</fullName>
        <ecNumber evidence="2">6.1.1.22</ecNumber>
    </recommendedName>
</protein>
<dbReference type="PANTHER" id="PTHR22594:SF36">
    <property type="entry name" value="ASPARAGINE--TRNA LIGASE, CYTOPLASMIC 2"/>
    <property type="match status" value="1"/>
</dbReference>
<dbReference type="GO" id="GO:0004816">
    <property type="term" value="F:asparagine-tRNA ligase activity"/>
    <property type="evidence" value="ECO:0007669"/>
    <property type="project" value="UniProtKB-EC"/>
</dbReference>
<sequence length="616" mass="68861">MASQEAVVAAMVTPFKYSNRVVLRTILGRGDGGLGLLGVRVVVGGWVRSAKEVKKEPAVVVQPDVGSSPLPQRDVSCVEILQTRIPFLRSIIRVLGGGDSYPPHREKTDIVLPKLPSTVFLQVSDGSCVASLKVVVESTIASPGQIMPTGTCILAEGVLKLPAVEGKHAIELQAEKILHIGTVDQEKYPLSKKRLPIGSLRDFSHFKPRTTTVASVMRMRDALTHATHNFFQNNGFLYVQVPIITTTDAEGFSETFIVTTLLGKSAEKVEPKYVHEIEGVSLEALKAAIKEKSNLVEELKRSDSNKEALVAALRDLRKTNELAQQLESREELHPGASLNKADEINFSEDFFSRQAYLTVSGRLHLQSYACSLGNVYSFGPRFRAERHESMKHVAEMWMVELEMAFSQLEDAMTCAEDFLKFLCKSVLENCMGEINFFSKRFDKTNVDRLQSIISSSFERISYTQAVDALKQVTDNKFETKVEWGISLTEEHETYLVGEIYKRPVIIYNYPKKIKPFYMRVNDDGKTVAAFDVVVPKAGTLIRGSQNEERMSMLSTRIKELGIRSEEYEWYMDLRRHGTVKNSGFSVAFEHVVLFATGLVDVADVIPFPRSYGKANN</sequence>
<evidence type="ECO:0000256" key="4">
    <source>
        <dbReference type="ARBA" id="ARBA00022741"/>
    </source>
</evidence>
<dbReference type="PANTHER" id="PTHR22594">
    <property type="entry name" value="ASPARTYL/LYSYL-TRNA SYNTHETASE"/>
    <property type="match status" value="1"/>
</dbReference>
<accession>A0AA39DTZ8</accession>
<dbReference type="Gene3D" id="3.30.930.10">
    <property type="entry name" value="Bira Bifunctional Protein, Domain 2"/>
    <property type="match status" value="1"/>
</dbReference>
<feature type="domain" description="Aminoacyl-tRNA synthetase class II (D/K/N)" evidence="9">
    <location>
        <begin position="205"/>
        <end position="260"/>
    </location>
</feature>
<dbReference type="Proteomes" id="UP001168098">
    <property type="component" value="Unassembled WGS sequence"/>
</dbReference>
<dbReference type="EMBL" id="JARBHA010000007">
    <property type="protein sequence ID" value="KAJ9697481.1"/>
    <property type="molecule type" value="Genomic_DNA"/>
</dbReference>
<name>A0AA39DTZ8_VITRO</name>
<dbReference type="EC" id="6.1.1.22" evidence="2"/>
<evidence type="ECO:0000256" key="2">
    <source>
        <dbReference type="ARBA" id="ARBA00012816"/>
    </source>
</evidence>
<dbReference type="InterPro" id="IPR004522">
    <property type="entry name" value="Asn-tRNA-ligase"/>
</dbReference>
<evidence type="ECO:0000313" key="11">
    <source>
        <dbReference type="Proteomes" id="UP001168098"/>
    </source>
</evidence>
<dbReference type="AlphaFoldDB" id="A0AA39DTZ8"/>
<comment type="caution">
    <text evidence="10">The sequence shown here is derived from an EMBL/GenBank/DDBJ whole genome shotgun (WGS) entry which is preliminary data.</text>
</comment>
<feature type="coiled-coil region" evidence="8">
    <location>
        <begin position="282"/>
        <end position="329"/>
    </location>
</feature>
<evidence type="ECO:0000313" key="10">
    <source>
        <dbReference type="EMBL" id="KAJ9697481.1"/>
    </source>
</evidence>
<evidence type="ECO:0000256" key="6">
    <source>
        <dbReference type="ARBA" id="ARBA00022917"/>
    </source>
</evidence>
<comment type="similarity">
    <text evidence="1">Belongs to the class-II aminoacyl-tRNA synthetase family.</text>
</comment>
<dbReference type="SUPFAM" id="SSF55681">
    <property type="entry name" value="Class II aaRS and biotin synthetases"/>
    <property type="match status" value="1"/>
</dbReference>
<keyword evidence="4" id="KW-0547">Nucleotide-binding</keyword>
<organism evidence="10 11">
    <name type="scientific">Vitis rotundifolia</name>
    <name type="common">Muscadine grape</name>
    <dbReference type="NCBI Taxonomy" id="103349"/>
    <lineage>
        <taxon>Eukaryota</taxon>
        <taxon>Viridiplantae</taxon>
        <taxon>Streptophyta</taxon>
        <taxon>Embryophyta</taxon>
        <taxon>Tracheophyta</taxon>
        <taxon>Spermatophyta</taxon>
        <taxon>Magnoliopsida</taxon>
        <taxon>eudicotyledons</taxon>
        <taxon>Gunneridae</taxon>
        <taxon>Pentapetalae</taxon>
        <taxon>rosids</taxon>
        <taxon>Vitales</taxon>
        <taxon>Vitaceae</taxon>
        <taxon>Viteae</taxon>
        <taxon>Vitis</taxon>
    </lineage>
</organism>
<dbReference type="GO" id="GO:0005739">
    <property type="term" value="C:mitochondrion"/>
    <property type="evidence" value="ECO:0007669"/>
    <property type="project" value="TreeGrafter"/>
</dbReference>
<keyword evidence="8" id="KW-0175">Coiled coil</keyword>
<keyword evidence="7" id="KW-0030">Aminoacyl-tRNA synthetase</keyword>
<dbReference type="NCBIfam" id="TIGR00457">
    <property type="entry name" value="asnS"/>
    <property type="match status" value="1"/>
</dbReference>
<evidence type="ECO:0000256" key="8">
    <source>
        <dbReference type="SAM" id="Coils"/>
    </source>
</evidence>
<evidence type="ECO:0000256" key="1">
    <source>
        <dbReference type="ARBA" id="ARBA00008226"/>
    </source>
</evidence>
<dbReference type="GO" id="GO:0005524">
    <property type="term" value="F:ATP binding"/>
    <property type="evidence" value="ECO:0007669"/>
    <property type="project" value="UniProtKB-KW"/>
</dbReference>
<keyword evidence="5" id="KW-0067">ATP-binding</keyword>
<gene>
    <name evidence="10" type="ORF">PVL29_009342</name>
</gene>
<evidence type="ECO:0000256" key="3">
    <source>
        <dbReference type="ARBA" id="ARBA00022598"/>
    </source>
</evidence>
<dbReference type="GO" id="GO:0006421">
    <property type="term" value="P:asparaginyl-tRNA aminoacylation"/>
    <property type="evidence" value="ECO:0007669"/>
    <property type="project" value="InterPro"/>
</dbReference>
<keyword evidence="3" id="KW-0436">Ligase</keyword>
<proteinExistence type="inferred from homology"/>
<evidence type="ECO:0000256" key="5">
    <source>
        <dbReference type="ARBA" id="ARBA00022840"/>
    </source>
</evidence>
<dbReference type="Pfam" id="PF00152">
    <property type="entry name" value="tRNA-synt_2"/>
    <property type="match status" value="2"/>
</dbReference>
<dbReference type="InterPro" id="IPR004364">
    <property type="entry name" value="Aa-tRNA-synt_II"/>
</dbReference>
<dbReference type="NCBIfam" id="NF003037">
    <property type="entry name" value="PRK03932.1"/>
    <property type="match status" value="1"/>
</dbReference>
<reference evidence="10 11" key="1">
    <citation type="journal article" date="2023" name="BMC Biotechnol.">
        <title>Vitis rotundifolia cv Carlos genome sequencing.</title>
        <authorList>
            <person name="Huff M."/>
            <person name="Hulse-Kemp A."/>
            <person name="Scheffler B."/>
            <person name="Youngblood R."/>
            <person name="Simpson S."/>
            <person name="Babiker E."/>
            <person name="Staton M."/>
        </authorList>
    </citation>
    <scope>NUCLEOTIDE SEQUENCE [LARGE SCALE GENOMIC DNA]</scope>
    <source>
        <tissue evidence="10">Leaf</tissue>
    </source>
</reference>
<keyword evidence="11" id="KW-1185">Reference proteome</keyword>
<keyword evidence="6" id="KW-0648">Protein biosynthesis</keyword>